<dbReference type="PANTHER" id="PTHR31147:SF66">
    <property type="entry name" value="OS05G0315700 PROTEIN"/>
    <property type="match status" value="1"/>
</dbReference>
<evidence type="ECO:0000256" key="2">
    <source>
        <dbReference type="ARBA" id="ARBA00022679"/>
    </source>
</evidence>
<dbReference type="EnsemblPlants" id="OBART12G04960.1">
    <property type="protein sequence ID" value="OBART12G04960.1"/>
    <property type="gene ID" value="OBART12G04960"/>
</dbReference>
<evidence type="ECO:0000256" key="1">
    <source>
        <dbReference type="ARBA" id="ARBA00009861"/>
    </source>
</evidence>
<dbReference type="PANTHER" id="PTHR31147">
    <property type="entry name" value="ACYL TRANSFERASE 4"/>
    <property type="match status" value="1"/>
</dbReference>
<name>A0A0D3HS44_9ORYZ</name>
<reference evidence="4" key="1">
    <citation type="journal article" date="2009" name="Rice">
        <title>De Novo Next Generation Sequencing of Plant Genomes.</title>
        <authorList>
            <person name="Rounsley S."/>
            <person name="Marri P.R."/>
            <person name="Yu Y."/>
            <person name="He R."/>
            <person name="Sisneros N."/>
            <person name="Goicoechea J.L."/>
            <person name="Lee S.J."/>
            <person name="Angelova A."/>
            <person name="Kudrna D."/>
            <person name="Luo M."/>
            <person name="Affourtit J."/>
            <person name="Desany B."/>
            <person name="Knight J."/>
            <person name="Niazi F."/>
            <person name="Egholm M."/>
            <person name="Wing R.A."/>
        </authorList>
    </citation>
    <scope>NUCLEOTIDE SEQUENCE [LARGE SCALE GENOMIC DNA]</scope>
    <source>
        <strain evidence="4">cv. IRGC 105608</strain>
    </source>
</reference>
<dbReference type="Gramene" id="OBART12G04960.1">
    <property type="protein sequence ID" value="OBART12G04960.1"/>
    <property type="gene ID" value="OBART12G04960"/>
</dbReference>
<sequence>MARMAGAAEDGEEESCIAVANCGHSHGGGRRAWQECPPEDSEDVAAGALAEHGSHRRSGVTGFSSVEATQVPGPGASAFSRSSGCYTDTTFSAARSSPPPRCCCCACVAVGLTVSFSLIAPAIKMWTQLLIARSTTCLQTANNTPAKPAEAGPQLKLLVDKRSRRVLYAEARKDVVDFLIGLLRDHLADANVSLEEFGDSLCPPIPCAGELLTLPKSNSAVVTDPPLLYVQVTRLRCGGFVFVTQICHNLVDTVGITQSVSSRKARSVRPGAPRRPPRPAYDHPEYEPASDEASDKLRPRDELVHRRFFFGPDDVTALHDQLPTRLGSRCLRFLLLASPGPDRRFPLPAAADTAPPPAPAALARRLPLPQPRSPTDAASPPAPAALAHHLPCRRRQPADSGSRNLPSPPRPHAAPPVAVALAEERRE</sequence>
<dbReference type="InterPro" id="IPR023213">
    <property type="entry name" value="CAT-like_dom_sf"/>
</dbReference>
<dbReference type="GO" id="GO:0050734">
    <property type="term" value="F:hydroxycinnamoyltransferase activity"/>
    <property type="evidence" value="ECO:0007669"/>
    <property type="project" value="UniProtKB-ARBA"/>
</dbReference>
<dbReference type="STRING" id="65489.A0A0D3HS44"/>
<dbReference type="InterPro" id="IPR050898">
    <property type="entry name" value="Plant_acyltransferase"/>
</dbReference>
<feature type="region of interest" description="Disordered" evidence="3">
    <location>
        <begin position="262"/>
        <end position="298"/>
    </location>
</feature>
<accession>A0A0D3HS44</accession>
<dbReference type="HOGENOM" id="CLU_643078_0_0_1"/>
<evidence type="ECO:0000256" key="3">
    <source>
        <dbReference type="SAM" id="MobiDB-lite"/>
    </source>
</evidence>
<comment type="similarity">
    <text evidence="1">Belongs to the plant acyltransferase family.</text>
</comment>
<evidence type="ECO:0000313" key="4">
    <source>
        <dbReference type="EnsemblPlants" id="OBART12G04960.1"/>
    </source>
</evidence>
<proteinExistence type="inferred from homology"/>
<dbReference type="PaxDb" id="65489-OBART12G04960.1"/>
<reference evidence="4" key="2">
    <citation type="submission" date="2015-03" db="UniProtKB">
        <authorList>
            <consortium name="EnsemblPlants"/>
        </authorList>
    </citation>
    <scope>IDENTIFICATION</scope>
</reference>
<dbReference type="Proteomes" id="UP000026960">
    <property type="component" value="Chromosome 12"/>
</dbReference>
<protein>
    <submittedName>
        <fullName evidence="4">Uncharacterized protein</fullName>
    </submittedName>
</protein>
<keyword evidence="5" id="KW-1185">Reference proteome</keyword>
<dbReference type="Gene3D" id="3.30.559.10">
    <property type="entry name" value="Chloramphenicol acetyltransferase-like domain"/>
    <property type="match status" value="1"/>
</dbReference>
<feature type="region of interest" description="Disordered" evidence="3">
    <location>
        <begin position="346"/>
        <end position="427"/>
    </location>
</feature>
<feature type="compositionally biased region" description="Low complexity" evidence="3">
    <location>
        <begin position="360"/>
        <end position="389"/>
    </location>
</feature>
<keyword evidence="2" id="KW-0808">Transferase</keyword>
<dbReference type="AlphaFoldDB" id="A0A0D3HS44"/>
<evidence type="ECO:0000313" key="5">
    <source>
        <dbReference type="Proteomes" id="UP000026960"/>
    </source>
</evidence>
<organism evidence="4">
    <name type="scientific">Oryza barthii</name>
    <dbReference type="NCBI Taxonomy" id="65489"/>
    <lineage>
        <taxon>Eukaryota</taxon>
        <taxon>Viridiplantae</taxon>
        <taxon>Streptophyta</taxon>
        <taxon>Embryophyta</taxon>
        <taxon>Tracheophyta</taxon>
        <taxon>Spermatophyta</taxon>
        <taxon>Magnoliopsida</taxon>
        <taxon>Liliopsida</taxon>
        <taxon>Poales</taxon>
        <taxon>Poaceae</taxon>
        <taxon>BOP clade</taxon>
        <taxon>Oryzoideae</taxon>
        <taxon>Oryzeae</taxon>
        <taxon>Oryzinae</taxon>
        <taxon>Oryza</taxon>
    </lineage>
</organism>
<dbReference type="Pfam" id="PF02458">
    <property type="entry name" value="Transferase"/>
    <property type="match status" value="1"/>
</dbReference>